<reference evidence="3" key="1">
    <citation type="submission" date="2020-03" db="EMBL/GenBank/DDBJ databases">
        <title>The deep terrestrial virosphere.</title>
        <authorList>
            <person name="Holmfeldt K."/>
            <person name="Nilsson E."/>
            <person name="Simone D."/>
            <person name="Lopez-Fernandez M."/>
            <person name="Wu X."/>
            <person name="de Brujin I."/>
            <person name="Lundin D."/>
            <person name="Andersson A."/>
            <person name="Bertilsson S."/>
            <person name="Dopson M."/>
        </authorList>
    </citation>
    <scope>NUCLEOTIDE SEQUENCE</scope>
    <source>
        <strain evidence="2">MM415B00628</strain>
        <strain evidence="3">TM448B01052</strain>
    </source>
</reference>
<keyword evidence="1" id="KW-0812">Transmembrane</keyword>
<dbReference type="EMBL" id="MT144695">
    <property type="protein sequence ID" value="QJH97640.1"/>
    <property type="molecule type" value="Genomic_DNA"/>
</dbReference>
<keyword evidence="1" id="KW-1133">Transmembrane helix</keyword>
<dbReference type="EMBL" id="MT141496">
    <property type="protein sequence ID" value="QJA63403.1"/>
    <property type="molecule type" value="Genomic_DNA"/>
</dbReference>
<evidence type="ECO:0000256" key="1">
    <source>
        <dbReference type="SAM" id="Phobius"/>
    </source>
</evidence>
<sequence>MFDYNKLKTSALIMLGGILISVVPLMSRNLIEMINGGAMFDWKTPLVLTIGAFSTWIVATIRNYINSK</sequence>
<feature type="transmembrane region" description="Helical" evidence="1">
    <location>
        <begin position="7"/>
        <end position="26"/>
    </location>
</feature>
<feature type="transmembrane region" description="Helical" evidence="1">
    <location>
        <begin position="46"/>
        <end position="65"/>
    </location>
</feature>
<proteinExistence type="predicted"/>
<accession>A0A6M3XIC2</accession>
<protein>
    <submittedName>
        <fullName evidence="3">Uncharacterized protein</fullName>
    </submittedName>
</protein>
<gene>
    <name evidence="2" type="ORF">MM415B00628_0021</name>
    <name evidence="3" type="ORF">TM448B01052_0006</name>
</gene>
<name>A0A6M3XIC2_9ZZZZ</name>
<evidence type="ECO:0000313" key="3">
    <source>
        <dbReference type="EMBL" id="QJH97640.1"/>
    </source>
</evidence>
<dbReference type="AlphaFoldDB" id="A0A6M3XIC2"/>
<organism evidence="3">
    <name type="scientific">viral metagenome</name>
    <dbReference type="NCBI Taxonomy" id="1070528"/>
    <lineage>
        <taxon>unclassified sequences</taxon>
        <taxon>metagenomes</taxon>
        <taxon>organismal metagenomes</taxon>
    </lineage>
</organism>
<evidence type="ECO:0000313" key="2">
    <source>
        <dbReference type="EMBL" id="QJA63403.1"/>
    </source>
</evidence>
<keyword evidence="1" id="KW-0472">Membrane</keyword>